<reference evidence="1 2" key="1">
    <citation type="journal article" date="2019" name="Nat. Ecol. Evol.">
        <title>Megaphylogeny resolves global patterns of mushroom evolution.</title>
        <authorList>
            <person name="Varga T."/>
            <person name="Krizsan K."/>
            <person name="Foldi C."/>
            <person name="Dima B."/>
            <person name="Sanchez-Garcia M."/>
            <person name="Sanchez-Ramirez S."/>
            <person name="Szollosi G.J."/>
            <person name="Szarkandi J.G."/>
            <person name="Papp V."/>
            <person name="Albert L."/>
            <person name="Andreopoulos W."/>
            <person name="Angelini C."/>
            <person name="Antonin V."/>
            <person name="Barry K.W."/>
            <person name="Bougher N.L."/>
            <person name="Buchanan P."/>
            <person name="Buyck B."/>
            <person name="Bense V."/>
            <person name="Catcheside P."/>
            <person name="Chovatia M."/>
            <person name="Cooper J."/>
            <person name="Damon W."/>
            <person name="Desjardin D."/>
            <person name="Finy P."/>
            <person name="Geml J."/>
            <person name="Haridas S."/>
            <person name="Hughes K."/>
            <person name="Justo A."/>
            <person name="Karasinski D."/>
            <person name="Kautmanova I."/>
            <person name="Kiss B."/>
            <person name="Kocsube S."/>
            <person name="Kotiranta H."/>
            <person name="LaButti K.M."/>
            <person name="Lechner B.E."/>
            <person name="Liimatainen K."/>
            <person name="Lipzen A."/>
            <person name="Lukacs Z."/>
            <person name="Mihaltcheva S."/>
            <person name="Morgado L.N."/>
            <person name="Niskanen T."/>
            <person name="Noordeloos M.E."/>
            <person name="Ohm R.A."/>
            <person name="Ortiz-Santana B."/>
            <person name="Ovrebo C."/>
            <person name="Racz N."/>
            <person name="Riley R."/>
            <person name="Savchenko A."/>
            <person name="Shiryaev A."/>
            <person name="Soop K."/>
            <person name="Spirin V."/>
            <person name="Szebenyi C."/>
            <person name="Tomsovsky M."/>
            <person name="Tulloss R.E."/>
            <person name="Uehling J."/>
            <person name="Grigoriev I.V."/>
            <person name="Vagvolgyi C."/>
            <person name="Papp T."/>
            <person name="Martin F.M."/>
            <person name="Miettinen O."/>
            <person name="Hibbett D.S."/>
            <person name="Nagy L.G."/>
        </authorList>
    </citation>
    <scope>NUCLEOTIDE SEQUENCE [LARGE SCALE GENOMIC DNA]</scope>
    <source>
        <strain evidence="1 2">NL-1719</strain>
    </source>
</reference>
<evidence type="ECO:0000313" key="2">
    <source>
        <dbReference type="Proteomes" id="UP000308600"/>
    </source>
</evidence>
<organism evidence="1 2">
    <name type="scientific">Pluteus cervinus</name>
    <dbReference type="NCBI Taxonomy" id="181527"/>
    <lineage>
        <taxon>Eukaryota</taxon>
        <taxon>Fungi</taxon>
        <taxon>Dikarya</taxon>
        <taxon>Basidiomycota</taxon>
        <taxon>Agaricomycotina</taxon>
        <taxon>Agaricomycetes</taxon>
        <taxon>Agaricomycetidae</taxon>
        <taxon>Agaricales</taxon>
        <taxon>Pluteineae</taxon>
        <taxon>Pluteaceae</taxon>
        <taxon>Pluteus</taxon>
    </lineage>
</organism>
<dbReference type="EMBL" id="ML208316">
    <property type="protein sequence ID" value="TFK70237.1"/>
    <property type="molecule type" value="Genomic_DNA"/>
</dbReference>
<proteinExistence type="predicted"/>
<protein>
    <submittedName>
        <fullName evidence="1">Uncharacterized protein</fullName>
    </submittedName>
</protein>
<dbReference type="Proteomes" id="UP000308600">
    <property type="component" value="Unassembled WGS sequence"/>
</dbReference>
<keyword evidence="2" id="KW-1185">Reference proteome</keyword>
<sequence length="780" mass="87714">MAGGTLWTANVAVNGRKEHLLEMLITSRTTSNMVDATFSSQSSSVEGSQDTRTQFRILVVGNTGVGKSSLISNVFNVSSDDVDVAHDHIGRSNITIGYTCKEDPRFILHDSQGFEPGATENWDLVKQFLHERSARPKVEDRVHAIWLCIITPRTGSRLQQSGDEMLLALAEKLRIPVIVVFTKFDLLVNEHQWKTRVLRGEARIKAEVSLRTRLTVERFPSAEVRWVRISTKPDFVETLRQLTEGTQECLNDTEGELWLPWAAARLIKAHHPALGMASLVQQNNLQLEVPMNGSRLFHTLPRAFFTPDTGLPRIRQSIKIEVLAVAHTTHDPHHLESGGMNSADLPSRVEESLTACPQFRILVVGNTGVGKSSLISSIFNLSINDIDVAHDRAGRADISFGYTCEENPRFILHDSQGFEPGATESWEFVKRFLCERSARPAVRDHVHAIWLCIATPRTGMRLQQTGDEKLLALAEGLSIPLIVVFTKFDLLVSEHKRKLKLSPDDARAKAEQTLQTRLVEDKFGINANCVRISTKASYVETLRELTDVTRQGLRDIEGELWLPWAAAQQINARQKVEQSIREGCKKYWLNLGTSATFKGQVLLHCIWRIYEDIIKVWNFHDPRQLLYKNDFFAQTLKLVEDFTPQSEAEMAAGGDSGGWLSQYTDVMTMATAIGTTFAQALGGIGIGILALKYIHRTYQALPQTARFLGVYIIDVTIILHHVFLTTLSREPPRPLTDEILEDALMTYEMQDRANNHSRIRKTGVVNFEQQVASLIQESLR</sequence>
<name>A0ACD3AZ52_9AGAR</name>
<evidence type="ECO:0000313" key="1">
    <source>
        <dbReference type="EMBL" id="TFK70237.1"/>
    </source>
</evidence>
<gene>
    <name evidence="1" type="ORF">BDN72DRAFT_958955</name>
</gene>
<accession>A0ACD3AZ52</accession>